<dbReference type="AlphaFoldDB" id="A0A0V0U2Y1"/>
<accession>A0A0V0U2Y1</accession>
<dbReference type="EMBL" id="JYDJ01000074">
    <property type="protein sequence ID" value="KRX45548.1"/>
    <property type="molecule type" value="Genomic_DNA"/>
</dbReference>
<dbReference type="Proteomes" id="UP000055048">
    <property type="component" value="Unassembled WGS sequence"/>
</dbReference>
<evidence type="ECO:0000313" key="2">
    <source>
        <dbReference type="Proteomes" id="UP000055048"/>
    </source>
</evidence>
<protein>
    <submittedName>
        <fullName evidence="1">Uncharacterized protein</fullName>
    </submittedName>
</protein>
<keyword evidence="2" id="KW-1185">Reference proteome</keyword>
<evidence type="ECO:0000313" key="1">
    <source>
        <dbReference type="EMBL" id="KRX45548.1"/>
    </source>
</evidence>
<organism evidence="1 2">
    <name type="scientific">Trichinella murrelli</name>
    <dbReference type="NCBI Taxonomy" id="144512"/>
    <lineage>
        <taxon>Eukaryota</taxon>
        <taxon>Metazoa</taxon>
        <taxon>Ecdysozoa</taxon>
        <taxon>Nematoda</taxon>
        <taxon>Enoplea</taxon>
        <taxon>Dorylaimia</taxon>
        <taxon>Trichinellida</taxon>
        <taxon>Trichinellidae</taxon>
        <taxon>Trichinella</taxon>
    </lineage>
</organism>
<reference evidence="1 2" key="1">
    <citation type="submission" date="2015-01" db="EMBL/GenBank/DDBJ databases">
        <title>Evolution of Trichinella species and genotypes.</title>
        <authorList>
            <person name="Korhonen P.K."/>
            <person name="Edoardo P."/>
            <person name="Giuseppe L.R."/>
            <person name="Gasser R.B."/>
        </authorList>
    </citation>
    <scope>NUCLEOTIDE SEQUENCE [LARGE SCALE GENOMIC DNA]</scope>
    <source>
        <strain evidence="1">ISS417</strain>
    </source>
</reference>
<comment type="caution">
    <text evidence="1">The sequence shown here is derived from an EMBL/GenBank/DDBJ whole genome shotgun (WGS) entry which is preliminary data.</text>
</comment>
<gene>
    <name evidence="1" type="ORF">T05_624</name>
</gene>
<proteinExistence type="predicted"/>
<sequence length="62" mass="6926">MTINTVPAPLHNKKTVQLMVSVKRPIRYHSSISTRTDRMRQLARLLSTSSIGSVTSRCTSIV</sequence>
<name>A0A0V0U2Y1_9BILA</name>